<evidence type="ECO:0000313" key="16">
    <source>
        <dbReference type="Proteomes" id="UP000218231"/>
    </source>
</evidence>
<keyword evidence="3" id="KW-0158">Chromosome</keyword>
<dbReference type="STRING" id="2018661.A0A2A2JVL5"/>
<keyword evidence="5 13" id="KW-0378">Hydrolase</keyword>
<dbReference type="GO" id="GO:0005737">
    <property type="term" value="C:cytoplasm"/>
    <property type="evidence" value="ECO:0007669"/>
    <property type="project" value="TreeGrafter"/>
</dbReference>
<comment type="catalytic activity">
    <reaction evidence="11 13">
        <text>O-phospho-L-threonyl-[protein] + H2O = L-threonyl-[protein] + phosphate</text>
        <dbReference type="Rhea" id="RHEA:47004"/>
        <dbReference type="Rhea" id="RHEA-COMP:11060"/>
        <dbReference type="Rhea" id="RHEA-COMP:11605"/>
        <dbReference type="ChEBI" id="CHEBI:15377"/>
        <dbReference type="ChEBI" id="CHEBI:30013"/>
        <dbReference type="ChEBI" id="CHEBI:43474"/>
        <dbReference type="ChEBI" id="CHEBI:61977"/>
        <dbReference type="EC" id="3.1.3.16"/>
    </reaction>
</comment>
<keyword evidence="6" id="KW-0744">Spermatogenesis</keyword>
<keyword evidence="7" id="KW-0904">Protein phosphatase</keyword>
<gene>
    <name evidence="15" type="ORF">WR25_19702</name>
</gene>
<dbReference type="Gene3D" id="3.60.21.10">
    <property type="match status" value="1"/>
</dbReference>
<dbReference type="GO" id="GO:0007060">
    <property type="term" value="P:male meiosis chromosome segregation"/>
    <property type="evidence" value="ECO:0007669"/>
    <property type="project" value="UniProtKB-ARBA"/>
</dbReference>
<evidence type="ECO:0000256" key="12">
    <source>
        <dbReference type="ARBA" id="ARBA00054219"/>
    </source>
</evidence>
<dbReference type="PANTHER" id="PTHR11668:SF199">
    <property type="entry name" value="SERINE_THREONINE-PROTEIN PHOSPHATASE"/>
    <property type="match status" value="1"/>
</dbReference>
<accession>A0A2A2JVL5</accession>
<dbReference type="GO" id="GO:0031272">
    <property type="term" value="P:regulation of pseudopodium assembly"/>
    <property type="evidence" value="ECO:0007669"/>
    <property type="project" value="UniProtKB-ARBA"/>
</dbReference>
<evidence type="ECO:0000256" key="1">
    <source>
        <dbReference type="ARBA" id="ARBA00004286"/>
    </source>
</evidence>
<evidence type="ECO:0000256" key="6">
    <source>
        <dbReference type="ARBA" id="ARBA00022871"/>
    </source>
</evidence>
<evidence type="ECO:0000256" key="8">
    <source>
        <dbReference type="ARBA" id="ARBA00023211"/>
    </source>
</evidence>
<dbReference type="GO" id="GO:0031143">
    <property type="term" value="C:pseudopodium"/>
    <property type="evidence" value="ECO:0007669"/>
    <property type="project" value="UniProtKB-SubCell"/>
</dbReference>
<dbReference type="InterPro" id="IPR050341">
    <property type="entry name" value="PP1_catalytic_subunit"/>
</dbReference>
<dbReference type="Proteomes" id="UP000218231">
    <property type="component" value="Unassembled WGS sequence"/>
</dbReference>
<dbReference type="AlphaFoldDB" id="A0A2A2JVL5"/>
<dbReference type="GO" id="GO:0046872">
    <property type="term" value="F:metal ion binding"/>
    <property type="evidence" value="ECO:0007669"/>
    <property type="project" value="UniProtKB-KW"/>
</dbReference>
<dbReference type="GO" id="GO:0097723">
    <property type="term" value="P:amoeboid sperm motility"/>
    <property type="evidence" value="ECO:0007669"/>
    <property type="project" value="UniProtKB-ARBA"/>
</dbReference>
<organism evidence="15 16">
    <name type="scientific">Diploscapter pachys</name>
    <dbReference type="NCBI Taxonomy" id="2018661"/>
    <lineage>
        <taxon>Eukaryota</taxon>
        <taxon>Metazoa</taxon>
        <taxon>Ecdysozoa</taxon>
        <taxon>Nematoda</taxon>
        <taxon>Chromadorea</taxon>
        <taxon>Rhabditida</taxon>
        <taxon>Rhabditina</taxon>
        <taxon>Rhabditomorpha</taxon>
        <taxon>Rhabditoidea</taxon>
        <taxon>Rhabditidae</taxon>
        <taxon>Diploscapter</taxon>
    </lineage>
</organism>
<comment type="similarity">
    <text evidence="2 13">Belongs to the PPP phosphatase family.</text>
</comment>
<dbReference type="InterPro" id="IPR029052">
    <property type="entry name" value="Metallo-depent_PP-like"/>
</dbReference>
<comment type="subcellular location">
    <subcellularLocation>
        <location evidence="9">Cell projection</location>
        <location evidence="9">Pseudopodium</location>
    </subcellularLocation>
    <subcellularLocation>
        <location evidence="1">Chromosome</location>
    </subcellularLocation>
</comment>
<comment type="catalytic activity">
    <reaction evidence="10">
        <text>O-phospho-L-seryl-[protein] + H2O = L-seryl-[protein] + phosphate</text>
        <dbReference type="Rhea" id="RHEA:20629"/>
        <dbReference type="Rhea" id="RHEA-COMP:9863"/>
        <dbReference type="Rhea" id="RHEA-COMP:11604"/>
        <dbReference type="ChEBI" id="CHEBI:15377"/>
        <dbReference type="ChEBI" id="CHEBI:29999"/>
        <dbReference type="ChEBI" id="CHEBI:43474"/>
        <dbReference type="ChEBI" id="CHEBI:83421"/>
        <dbReference type="EC" id="3.1.3.16"/>
    </reaction>
</comment>
<evidence type="ECO:0000259" key="14">
    <source>
        <dbReference type="PROSITE" id="PS00125"/>
    </source>
</evidence>
<comment type="caution">
    <text evidence="15">The sequence shown here is derived from an EMBL/GenBank/DDBJ whole genome shotgun (WGS) entry which is preliminary data.</text>
</comment>
<dbReference type="PROSITE" id="PS00125">
    <property type="entry name" value="SER_THR_PHOSPHATASE"/>
    <property type="match status" value="1"/>
</dbReference>
<dbReference type="EC" id="3.1.3.16" evidence="13"/>
<keyword evidence="16" id="KW-1185">Reference proteome</keyword>
<protein>
    <recommendedName>
        <fullName evidence="13">Serine/threonine-protein phosphatase</fullName>
        <ecNumber evidence="13">3.1.3.16</ecNumber>
    </recommendedName>
</protein>
<proteinExistence type="inferred from homology"/>
<dbReference type="PRINTS" id="PR00114">
    <property type="entry name" value="STPHPHTASE"/>
</dbReference>
<evidence type="ECO:0000256" key="3">
    <source>
        <dbReference type="ARBA" id="ARBA00022454"/>
    </source>
</evidence>
<evidence type="ECO:0000256" key="5">
    <source>
        <dbReference type="ARBA" id="ARBA00022801"/>
    </source>
</evidence>
<name>A0A2A2JVL5_9BILA</name>
<evidence type="ECO:0000256" key="10">
    <source>
        <dbReference type="ARBA" id="ARBA00047761"/>
    </source>
</evidence>
<sequence length="336" mass="38071">MMIITKSSDLKVEQREASRRTISCVASSRHKHDRQNSQSVHDDGAEELINLNLLVGIKLKNEPMMLELTAPVYVTGDIHGQFSDLIRLFSIVGWPPKVNYLFLGDYIDRGNWSIETISLLFAIKLKYPLNFLLLRGNHETPTVNRIYGFYEDIVRRFSNPRLFMVYQDVFSMMPLTALVSERILCMHGGLSPILLNNDISILKQIIRPIVDPPNPSLAIDLLWSDPDAHVQGFKTNIRGVSCTFGPDCVATVCEKNKLDLIVRAHQVVQDGYEFFANQKLVTIFSAPHYCGQFDNAAAILGISKELVCSFQILRPQFPERAKTTSEPTQLTVYKKL</sequence>
<dbReference type="EMBL" id="LIAE01010198">
    <property type="protein sequence ID" value="PAV65745.1"/>
    <property type="molecule type" value="Genomic_DNA"/>
</dbReference>
<evidence type="ECO:0000256" key="2">
    <source>
        <dbReference type="ARBA" id="ARBA00008294"/>
    </source>
</evidence>
<evidence type="ECO:0000313" key="15">
    <source>
        <dbReference type="EMBL" id="PAV65745.1"/>
    </source>
</evidence>
<dbReference type="SMART" id="SM00156">
    <property type="entry name" value="PP2Ac"/>
    <property type="match status" value="1"/>
</dbReference>
<dbReference type="GO" id="GO:0005634">
    <property type="term" value="C:nucleus"/>
    <property type="evidence" value="ECO:0007669"/>
    <property type="project" value="TreeGrafter"/>
</dbReference>
<dbReference type="GO" id="GO:0007283">
    <property type="term" value="P:spermatogenesis"/>
    <property type="evidence" value="ECO:0007669"/>
    <property type="project" value="UniProtKB-KW"/>
</dbReference>
<dbReference type="GO" id="GO:0004722">
    <property type="term" value="F:protein serine/threonine phosphatase activity"/>
    <property type="evidence" value="ECO:0007669"/>
    <property type="project" value="UniProtKB-EC"/>
</dbReference>
<dbReference type="OrthoDB" id="5822878at2759"/>
<dbReference type="GO" id="GO:0000785">
    <property type="term" value="C:chromatin"/>
    <property type="evidence" value="ECO:0007669"/>
    <property type="project" value="UniProtKB-ARBA"/>
</dbReference>
<dbReference type="FunFam" id="3.60.21.10:FF:000026">
    <property type="entry name" value="Serine/threonine-protein phosphatase"/>
    <property type="match status" value="1"/>
</dbReference>
<keyword evidence="4" id="KW-0479">Metal-binding</keyword>
<evidence type="ECO:0000256" key="9">
    <source>
        <dbReference type="ARBA" id="ARBA00037818"/>
    </source>
</evidence>
<reference evidence="15 16" key="1">
    <citation type="journal article" date="2017" name="Curr. Biol.">
        <title>Genome architecture and evolution of a unichromosomal asexual nematode.</title>
        <authorList>
            <person name="Fradin H."/>
            <person name="Zegar C."/>
            <person name="Gutwein M."/>
            <person name="Lucas J."/>
            <person name="Kovtun M."/>
            <person name="Corcoran D."/>
            <person name="Baugh L.R."/>
            <person name="Kiontke K."/>
            <person name="Gunsalus K."/>
            <person name="Fitch D.H."/>
            <person name="Piano F."/>
        </authorList>
    </citation>
    <scope>NUCLEOTIDE SEQUENCE [LARGE SCALE GENOMIC DNA]</scope>
    <source>
        <strain evidence="15">PF1309</strain>
    </source>
</reference>
<evidence type="ECO:0000256" key="13">
    <source>
        <dbReference type="RuleBase" id="RU004273"/>
    </source>
</evidence>
<feature type="domain" description="Serine/threonine specific protein phosphatases" evidence="14">
    <location>
        <begin position="134"/>
        <end position="139"/>
    </location>
</feature>
<keyword evidence="8" id="KW-0464">Manganese</keyword>
<dbReference type="SUPFAM" id="SSF56300">
    <property type="entry name" value="Metallo-dependent phosphatases"/>
    <property type="match status" value="1"/>
</dbReference>
<evidence type="ECO:0000256" key="7">
    <source>
        <dbReference type="ARBA" id="ARBA00022912"/>
    </source>
</evidence>
<dbReference type="Pfam" id="PF00149">
    <property type="entry name" value="Metallophos"/>
    <property type="match status" value="1"/>
</dbReference>
<keyword evidence="6" id="KW-0221">Differentiation</keyword>
<dbReference type="InterPro" id="IPR004843">
    <property type="entry name" value="Calcineurin-like_PHP"/>
</dbReference>
<evidence type="ECO:0000256" key="11">
    <source>
        <dbReference type="ARBA" id="ARBA00048336"/>
    </source>
</evidence>
<comment type="function">
    <text evidence="12">Probable phosphatase which plays a redundant role with gsp-4 in spermatogenesis by regulating sister chromatid segregation during meiosis. In addition, involved in sperm motility by controlling the dynamic disassembly of major sperm proteins (MSP) in the spermatozoan pseudopodium.</text>
</comment>
<dbReference type="GO" id="GO:0018991">
    <property type="term" value="P:egg-laying behavior"/>
    <property type="evidence" value="ECO:0007669"/>
    <property type="project" value="UniProtKB-ARBA"/>
</dbReference>
<dbReference type="InterPro" id="IPR006186">
    <property type="entry name" value="Ser/Thr-sp_prot-phosphatase"/>
</dbReference>
<dbReference type="PANTHER" id="PTHR11668">
    <property type="entry name" value="SERINE/THREONINE PROTEIN PHOSPHATASE"/>
    <property type="match status" value="1"/>
</dbReference>
<evidence type="ECO:0000256" key="4">
    <source>
        <dbReference type="ARBA" id="ARBA00022723"/>
    </source>
</evidence>